<dbReference type="Pfam" id="PF11185">
    <property type="entry name" value="DUF2971"/>
    <property type="match status" value="1"/>
</dbReference>
<organism evidence="1 2">
    <name type="scientific">Propionispira arboris</name>
    <dbReference type="NCBI Taxonomy" id="84035"/>
    <lineage>
        <taxon>Bacteria</taxon>
        <taxon>Bacillati</taxon>
        <taxon>Bacillota</taxon>
        <taxon>Negativicutes</taxon>
        <taxon>Selenomonadales</taxon>
        <taxon>Selenomonadaceae</taxon>
        <taxon>Propionispira</taxon>
    </lineage>
</organism>
<evidence type="ECO:0000313" key="2">
    <source>
        <dbReference type="Proteomes" id="UP000199662"/>
    </source>
</evidence>
<name>A0A1H6Y754_9FIRM</name>
<evidence type="ECO:0000313" key="1">
    <source>
        <dbReference type="EMBL" id="SEJ35714.1"/>
    </source>
</evidence>
<gene>
    <name evidence="1" type="ORF">SAMN05660742_10692</name>
</gene>
<sequence length="252" mass="29836">MFIYKYMSFENFVAMIEKQKMYLTRVDCWDDVFEGYLITHLFNHINIQLSFCPEKIKMLKNLAFHCLYAQSWCSDENESDAMWRIYSQNKNGVRVKFECAKIQEDIKRIATKSIEIVNPFAVTYDKQISVNSQLTLSNITKDGLIYALQNKRPAFCHEKEYRFVACYLPEINFLQSIIKRKDTSDYDRLLRAFTDSKGPTLEYKYSMDGLKEVLLDPRAPGHHKETFEEYCKNRDFNAQNIEFGQSKLYTLN</sequence>
<dbReference type="AlphaFoldDB" id="A0A1H6Y754"/>
<dbReference type="Proteomes" id="UP000199662">
    <property type="component" value="Unassembled WGS sequence"/>
</dbReference>
<accession>A0A1H6Y754</accession>
<dbReference type="InterPro" id="IPR021352">
    <property type="entry name" value="DUF2971"/>
</dbReference>
<proteinExistence type="predicted"/>
<keyword evidence="2" id="KW-1185">Reference proteome</keyword>
<dbReference type="EMBL" id="FNZK01000006">
    <property type="protein sequence ID" value="SEJ35714.1"/>
    <property type="molecule type" value="Genomic_DNA"/>
</dbReference>
<evidence type="ECO:0008006" key="3">
    <source>
        <dbReference type="Google" id="ProtNLM"/>
    </source>
</evidence>
<protein>
    <recommendedName>
        <fullName evidence="3">DUF2971 domain-containing protein</fullName>
    </recommendedName>
</protein>
<dbReference type="STRING" id="84035.SAMN05660742_10692"/>
<reference evidence="1 2" key="1">
    <citation type="submission" date="2016-10" db="EMBL/GenBank/DDBJ databases">
        <authorList>
            <person name="de Groot N.N."/>
        </authorList>
    </citation>
    <scope>NUCLEOTIDE SEQUENCE [LARGE SCALE GENOMIC DNA]</scope>
    <source>
        <strain evidence="1 2">DSM 2179</strain>
    </source>
</reference>